<feature type="transmembrane region" description="Helical" evidence="1">
    <location>
        <begin position="91"/>
        <end position="107"/>
    </location>
</feature>
<reference evidence="2 3" key="1">
    <citation type="submission" date="2016-05" db="EMBL/GenBank/DDBJ databases">
        <title>Microbial solvent formation.</title>
        <authorList>
            <person name="Poehlein A."/>
            <person name="Montoya Solano J.D."/>
            <person name="Flitsch S."/>
            <person name="Krabben P."/>
            <person name="Duerre P."/>
            <person name="Daniel R."/>
        </authorList>
    </citation>
    <scope>NUCLEOTIDE SEQUENCE [LARGE SCALE GENOMIC DNA]</scope>
    <source>
        <strain evidence="2 3">DSM 2619</strain>
    </source>
</reference>
<feature type="transmembrane region" description="Helical" evidence="1">
    <location>
        <begin position="7"/>
        <end position="28"/>
    </location>
</feature>
<sequence length="108" mass="12255">MTTIQQIITIGMVVLGTQFTRWIAFISFPSNKPIPSYIEYLGKVLPPTIFGMLVVYCYKNINIFSVNHGIPELIAGIIVVCLQLWKKNMFLSIATGTILYMFFLQAVF</sequence>
<comment type="caution">
    <text evidence="2">The sequence shown here is derived from an EMBL/GenBank/DDBJ whole genome shotgun (WGS) entry which is preliminary data.</text>
</comment>
<dbReference type="InterPro" id="IPR008407">
    <property type="entry name" value="Brnchd-chn_aa_trnsp_AzlD"/>
</dbReference>
<evidence type="ECO:0000313" key="2">
    <source>
        <dbReference type="EMBL" id="OOM71133.1"/>
    </source>
</evidence>
<protein>
    <submittedName>
        <fullName evidence="2">Branched-chain amino acid transport protein AzlD</fullName>
    </submittedName>
</protein>
<dbReference type="EMBL" id="LZZM01000234">
    <property type="protein sequence ID" value="OOM71133.1"/>
    <property type="molecule type" value="Genomic_DNA"/>
</dbReference>
<dbReference type="Proteomes" id="UP000190890">
    <property type="component" value="Unassembled WGS sequence"/>
</dbReference>
<name>A0A1S8T0E1_9CLOT</name>
<gene>
    <name evidence="2" type="ORF">CLPUN_51250</name>
</gene>
<feature type="transmembrane region" description="Helical" evidence="1">
    <location>
        <begin position="65"/>
        <end position="85"/>
    </location>
</feature>
<evidence type="ECO:0000256" key="1">
    <source>
        <dbReference type="SAM" id="Phobius"/>
    </source>
</evidence>
<dbReference type="RefSeq" id="WP_077850009.1">
    <property type="nucleotide sequence ID" value="NZ_LZZM01000234.1"/>
</dbReference>
<evidence type="ECO:0000313" key="3">
    <source>
        <dbReference type="Proteomes" id="UP000190890"/>
    </source>
</evidence>
<keyword evidence="1" id="KW-0472">Membrane</keyword>
<accession>A0A1S8T0E1</accession>
<keyword evidence="1" id="KW-0812">Transmembrane</keyword>
<dbReference type="AlphaFoldDB" id="A0A1S8T0E1"/>
<keyword evidence="3" id="KW-1185">Reference proteome</keyword>
<organism evidence="2 3">
    <name type="scientific">Clostridium puniceum</name>
    <dbReference type="NCBI Taxonomy" id="29367"/>
    <lineage>
        <taxon>Bacteria</taxon>
        <taxon>Bacillati</taxon>
        <taxon>Bacillota</taxon>
        <taxon>Clostridia</taxon>
        <taxon>Eubacteriales</taxon>
        <taxon>Clostridiaceae</taxon>
        <taxon>Clostridium</taxon>
    </lineage>
</organism>
<dbReference type="STRING" id="29367.CLPUN_51250"/>
<dbReference type="OrthoDB" id="308265at2"/>
<dbReference type="PIRSF" id="PIRSF003203">
    <property type="entry name" value="AzlD"/>
    <property type="match status" value="1"/>
</dbReference>
<keyword evidence="1" id="KW-1133">Transmembrane helix</keyword>
<proteinExistence type="predicted"/>
<feature type="transmembrane region" description="Helical" evidence="1">
    <location>
        <begin position="40"/>
        <end position="58"/>
    </location>
</feature>
<dbReference type="Pfam" id="PF05437">
    <property type="entry name" value="AzlD"/>
    <property type="match status" value="1"/>
</dbReference>